<feature type="transmembrane region" description="Helical" evidence="1">
    <location>
        <begin position="168"/>
        <end position="188"/>
    </location>
</feature>
<accession>A0A326RTY9</accession>
<keyword evidence="1" id="KW-1133">Transmembrane helix</keyword>
<name>A0A326RTY9_9BACT</name>
<dbReference type="InterPro" id="IPR000326">
    <property type="entry name" value="PAP2/HPO"/>
</dbReference>
<reference evidence="3 4" key="1">
    <citation type="submission" date="2018-06" db="EMBL/GenBank/DDBJ databases">
        <title>Genomic Encyclopedia of Archaeal and Bacterial Type Strains, Phase II (KMG-II): from individual species to whole genera.</title>
        <authorList>
            <person name="Goeker M."/>
        </authorList>
    </citation>
    <scope>NUCLEOTIDE SEQUENCE [LARGE SCALE GENOMIC DNA]</scope>
    <source>
        <strain evidence="3 4">T4</strain>
    </source>
</reference>
<dbReference type="SUPFAM" id="SSF48317">
    <property type="entry name" value="Acid phosphatase/Vanadium-dependent haloperoxidase"/>
    <property type="match status" value="1"/>
</dbReference>
<evidence type="ECO:0000256" key="1">
    <source>
        <dbReference type="SAM" id="Phobius"/>
    </source>
</evidence>
<comment type="caution">
    <text evidence="3">The sequence shown here is derived from an EMBL/GenBank/DDBJ whole genome shotgun (WGS) entry which is preliminary data.</text>
</comment>
<dbReference type="Proteomes" id="UP000248917">
    <property type="component" value="Unassembled WGS sequence"/>
</dbReference>
<dbReference type="EMBL" id="QKTX01000004">
    <property type="protein sequence ID" value="PZV84588.1"/>
    <property type="molecule type" value="Genomic_DNA"/>
</dbReference>
<feature type="transmembrane region" description="Helical" evidence="1">
    <location>
        <begin position="28"/>
        <end position="46"/>
    </location>
</feature>
<gene>
    <name evidence="3" type="ORF">CLV31_104240</name>
</gene>
<proteinExistence type="predicted"/>
<feature type="transmembrane region" description="Helical" evidence="1">
    <location>
        <begin position="118"/>
        <end position="135"/>
    </location>
</feature>
<evidence type="ECO:0000313" key="4">
    <source>
        <dbReference type="Proteomes" id="UP000248917"/>
    </source>
</evidence>
<evidence type="ECO:0000259" key="2">
    <source>
        <dbReference type="Pfam" id="PF01569"/>
    </source>
</evidence>
<keyword evidence="1" id="KW-0812">Transmembrane</keyword>
<organism evidence="3 4">
    <name type="scientific">Algoriphagus aquaeductus</name>
    <dbReference type="NCBI Taxonomy" id="475299"/>
    <lineage>
        <taxon>Bacteria</taxon>
        <taxon>Pseudomonadati</taxon>
        <taxon>Bacteroidota</taxon>
        <taxon>Cytophagia</taxon>
        <taxon>Cytophagales</taxon>
        <taxon>Cyclobacteriaceae</taxon>
        <taxon>Algoriphagus</taxon>
    </lineage>
</organism>
<dbReference type="RefSeq" id="WP_245943350.1">
    <property type="nucleotide sequence ID" value="NZ_QKTX01000004.1"/>
</dbReference>
<dbReference type="InterPro" id="IPR036938">
    <property type="entry name" value="PAP2/HPO_sf"/>
</dbReference>
<protein>
    <recommendedName>
        <fullName evidence="2">Phosphatidic acid phosphatase type 2/haloperoxidase domain-containing protein</fullName>
    </recommendedName>
</protein>
<dbReference type="Pfam" id="PF01569">
    <property type="entry name" value="PAP2"/>
    <property type="match status" value="1"/>
</dbReference>
<feature type="transmembrane region" description="Helical" evidence="1">
    <location>
        <begin position="141"/>
        <end position="161"/>
    </location>
</feature>
<feature type="domain" description="Phosphatidic acid phosphatase type 2/haloperoxidase" evidence="2">
    <location>
        <begin position="118"/>
        <end position="188"/>
    </location>
</feature>
<keyword evidence="4" id="KW-1185">Reference proteome</keyword>
<dbReference type="AlphaFoldDB" id="A0A326RTY9"/>
<sequence>MPTLVFGLVFFAVPEATSIPEEFKLRLFFLLVLSTLLIPMISIIGLRLSGKVKSLHMPEKKDRTIPFLITCIYFLITTWFFYQKSELDPILWQGMGVISFAVILLSSVTFFWKMSAHMTGVGGLLAVVLVLGKFFSTFEVLYPLLLALILAGLVASSRLYLNAHRPLEVYVGFFAGFAICWFGFTWIWS</sequence>
<evidence type="ECO:0000313" key="3">
    <source>
        <dbReference type="EMBL" id="PZV84588.1"/>
    </source>
</evidence>
<feature type="transmembrane region" description="Helical" evidence="1">
    <location>
        <begin position="67"/>
        <end position="84"/>
    </location>
</feature>
<keyword evidence="1" id="KW-0472">Membrane</keyword>
<feature type="transmembrane region" description="Helical" evidence="1">
    <location>
        <begin position="90"/>
        <end position="111"/>
    </location>
</feature>